<feature type="compositionally biased region" description="Basic and acidic residues" evidence="1">
    <location>
        <begin position="253"/>
        <end position="270"/>
    </location>
</feature>
<feature type="region of interest" description="Disordered" evidence="1">
    <location>
        <begin position="73"/>
        <end position="129"/>
    </location>
</feature>
<evidence type="ECO:0000313" key="4">
    <source>
        <dbReference type="Proteomes" id="UP001378592"/>
    </source>
</evidence>
<feature type="region of interest" description="Disordered" evidence="1">
    <location>
        <begin position="881"/>
        <end position="920"/>
    </location>
</feature>
<proteinExistence type="predicted"/>
<accession>A0AAN9VFJ8</accession>
<comment type="caution">
    <text evidence="3">The sequence shown here is derived from an EMBL/GenBank/DDBJ whole genome shotgun (WGS) entry which is preliminary data.</text>
</comment>
<keyword evidence="4" id="KW-1185">Reference proteome</keyword>
<gene>
    <name evidence="3" type="ORF">R5R35_006325</name>
</gene>
<feature type="signal peptide" evidence="2">
    <location>
        <begin position="1"/>
        <end position="22"/>
    </location>
</feature>
<dbReference type="EMBL" id="JAZDUA010000292">
    <property type="protein sequence ID" value="KAK7861956.1"/>
    <property type="molecule type" value="Genomic_DNA"/>
</dbReference>
<evidence type="ECO:0000256" key="2">
    <source>
        <dbReference type="SAM" id="SignalP"/>
    </source>
</evidence>
<feature type="compositionally biased region" description="Polar residues" evidence="1">
    <location>
        <begin position="377"/>
        <end position="390"/>
    </location>
</feature>
<protein>
    <submittedName>
        <fullName evidence="3">Uncharacterized protein</fullName>
    </submittedName>
</protein>
<dbReference type="Proteomes" id="UP001378592">
    <property type="component" value="Unassembled WGS sequence"/>
</dbReference>
<feature type="compositionally biased region" description="Basic and acidic residues" evidence="1">
    <location>
        <begin position="340"/>
        <end position="357"/>
    </location>
</feature>
<feature type="compositionally biased region" description="Polar residues" evidence="1">
    <location>
        <begin position="531"/>
        <end position="564"/>
    </location>
</feature>
<dbReference type="AlphaFoldDB" id="A0AAN9VFJ8"/>
<name>A0AAN9VFJ8_9ORTH</name>
<sequence length="920" mass="98896">MQNYTTIKTLVVLLTLWINSLAAEKNIILRALSATSNVNIRKTRDVSGPSILVTSKPSCPSFISCPYPPYPRPTTKRPTSTTKGVVDYFGSESHPMDEYSTTTSETENKSEQPEGGSELGNIQGPSISATTKPPCPGYITCPYPPYPRPTTKPPLVDNVASSLSTSPEKLIVEYIDPGKEDSEKSSSVSELDSHSDGSVAVNKSGNAQGPSISATSKPPCPSYISCPYPGYPRPTTKSPLEESVTEPSATTVPDKEIVDYIGPEKEDTSEKTPSVSEITLKPEVIDGVNKPGNAQGPSISATSKPPCPSYITCPYPPYPRPTTKPPQEESAAKPSTTTVPDKEIVDYIGPEKEDIPEKTPSVSETTSKPEVIDNVNKPGNAQGPSISATSKPPCPSYISCPYPGYPRPTTKSPQEESATKTSATTVPDKEIVDYIGPEKEDTSEKSPSVSEITLKPEVINGVNKPGNAQGPSISATSKPPCPSFITCPYPPYPRPTTKAPQEEGATKPSTTTVPDKLIVDYVSPDKEDTSDMTPSVSDTNPKPDTSYSLNRPGNAQGPSISATSKPPCPSYITCPYPSYPRPTTKRPFFDKIATSLHLISYDKTAIDNVEPDSTASPEDLQSIGEASPPTTATVDSADGASVSFESNAIVPVTLNDDSENKQSSPVTSETTSPENISSIKNLEVESIALGTEVSEQSFMTESPGKLYFPGLSNSNINNIPPSSDSISESQNSNLPEYQSDALYMSRGPAISATQRPRCSFYAPCPYEYPKPTTASPYLHNRISYTSTSHLNGVLSPSNNPLLHTNPSNVDPFFAGTGSPSPQDPVVLGNQGAFLPIYSYVYGIDPYAQNAYYYNRRPILLTQQPFWPSYVKNPWIYPRPVGGEYANDQDTDDSYSESSDNTSSDVEEEDQKGVNENSKVV</sequence>
<reference evidence="3 4" key="1">
    <citation type="submission" date="2024-03" db="EMBL/GenBank/DDBJ databases">
        <title>The genome assembly and annotation of the cricket Gryllus longicercus Weissman &amp; Gray.</title>
        <authorList>
            <person name="Szrajer S."/>
            <person name="Gray D."/>
            <person name="Ylla G."/>
        </authorList>
    </citation>
    <scope>NUCLEOTIDE SEQUENCE [LARGE SCALE GENOMIC DNA]</scope>
    <source>
        <strain evidence="3">DAG 2021-001</strain>
        <tissue evidence="3">Whole body minus gut</tissue>
    </source>
</reference>
<feature type="compositionally biased region" description="Low complexity" evidence="1">
    <location>
        <begin position="663"/>
        <end position="674"/>
    </location>
</feature>
<evidence type="ECO:0000256" key="1">
    <source>
        <dbReference type="SAM" id="MobiDB-lite"/>
    </source>
</evidence>
<keyword evidence="2" id="KW-0732">Signal</keyword>
<evidence type="ECO:0000313" key="3">
    <source>
        <dbReference type="EMBL" id="KAK7861956.1"/>
    </source>
</evidence>
<feature type="compositionally biased region" description="Basic and acidic residues" evidence="1">
    <location>
        <begin position="427"/>
        <end position="444"/>
    </location>
</feature>
<feature type="compositionally biased region" description="Polar residues" evidence="1">
    <location>
        <begin position="201"/>
        <end position="216"/>
    </location>
</feature>
<feature type="chain" id="PRO_5042865729" evidence="2">
    <location>
        <begin position="23"/>
        <end position="920"/>
    </location>
</feature>
<feature type="region of interest" description="Disordered" evidence="1">
    <location>
        <begin position="652"/>
        <end position="678"/>
    </location>
</feature>
<feature type="compositionally biased region" description="Pro residues" evidence="1">
    <location>
        <begin position="314"/>
        <end position="324"/>
    </location>
</feature>
<feature type="region of interest" description="Disordered" evidence="1">
    <location>
        <begin position="609"/>
        <end position="637"/>
    </location>
</feature>
<feature type="region of interest" description="Disordered" evidence="1">
    <location>
        <begin position="152"/>
        <end position="568"/>
    </location>
</feature>
<organism evidence="3 4">
    <name type="scientific">Gryllus longicercus</name>
    <dbReference type="NCBI Taxonomy" id="2509291"/>
    <lineage>
        <taxon>Eukaryota</taxon>
        <taxon>Metazoa</taxon>
        <taxon>Ecdysozoa</taxon>
        <taxon>Arthropoda</taxon>
        <taxon>Hexapoda</taxon>
        <taxon>Insecta</taxon>
        <taxon>Pterygota</taxon>
        <taxon>Neoptera</taxon>
        <taxon>Polyneoptera</taxon>
        <taxon>Orthoptera</taxon>
        <taxon>Ensifera</taxon>
        <taxon>Gryllidea</taxon>
        <taxon>Grylloidea</taxon>
        <taxon>Gryllidae</taxon>
        <taxon>Gryllinae</taxon>
        <taxon>Gryllus</taxon>
    </lineage>
</organism>